<proteinExistence type="predicted"/>
<evidence type="ECO:0008006" key="3">
    <source>
        <dbReference type="Google" id="ProtNLM"/>
    </source>
</evidence>
<dbReference type="EMBL" id="VYYT01000054">
    <property type="protein sequence ID" value="KAK2773702.1"/>
    <property type="molecule type" value="Genomic_DNA"/>
</dbReference>
<gene>
    <name evidence="1" type="ORF">CKAH01_13502</name>
</gene>
<dbReference type="Proteomes" id="UP001281614">
    <property type="component" value="Unassembled WGS sequence"/>
</dbReference>
<organism evidence="1 2">
    <name type="scientific">Colletotrichum kahawae</name>
    <name type="common">Coffee berry disease fungus</name>
    <dbReference type="NCBI Taxonomy" id="34407"/>
    <lineage>
        <taxon>Eukaryota</taxon>
        <taxon>Fungi</taxon>
        <taxon>Dikarya</taxon>
        <taxon>Ascomycota</taxon>
        <taxon>Pezizomycotina</taxon>
        <taxon>Sordariomycetes</taxon>
        <taxon>Hypocreomycetidae</taxon>
        <taxon>Glomerellales</taxon>
        <taxon>Glomerellaceae</taxon>
        <taxon>Colletotrichum</taxon>
        <taxon>Colletotrichum gloeosporioides species complex</taxon>
    </lineage>
</organism>
<sequence>MAASRAVEAGSTPPPVLKITSLLEQIPDIIFEIASHLPTETVLSLALTCKPLHILLFSRTLKRISPRERHVFLFTLMRDLNDTIKADHYYCHTCGKIYIWRCPAEKPHGPTDICPFIKTELHYTLNLAEHTCLGTLNRYWAHNIPGIEQYGKGMALHTERQGFLNCCGTGSKTAKQQTRDMRRYHFEAFLTHEKIILR</sequence>
<dbReference type="SUPFAM" id="SSF81383">
    <property type="entry name" value="F-box domain"/>
    <property type="match status" value="1"/>
</dbReference>
<evidence type="ECO:0000313" key="1">
    <source>
        <dbReference type="EMBL" id="KAK2773702.1"/>
    </source>
</evidence>
<comment type="caution">
    <text evidence="1">The sequence shown here is derived from an EMBL/GenBank/DDBJ whole genome shotgun (WGS) entry which is preliminary data.</text>
</comment>
<dbReference type="AlphaFoldDB" id="A0AAD9YPY1"/>
<evidence type="ECO:0000313" key="2">
    <source>
        <dbReference type="Proteomes" id="UP001281614"/>
    </source>
</evidence>
<reference evidence="1" key="1">
    <citation type="submission" date="2023-02" db="EMBL/GenBank/DDBJ databases">
        <title>Colletotrichum kahawae CIFC_Que2 genome sequencing and assembly.</title>
        <authorList>
            <person name="Baroncelli R."/>
        </authorList>
    </citation>
    <scope>NUCLEOTIDE SEQUENCE</scope>
    <source>
        <strain evidence="1">CIFC_Que2</strain>
    </source>
</reference>
<name>A0AAD9YPY1_COLKA</name>
<accession>A0AAD9YPY1</accession>
<protein>
    <recommendedName>
        <fullName evidence="3">F-box domain-containing protein</fullName>
    </recommendedName>
</protein>
<keyword evidence="2" id="KW-1185">Reference proteome</keyword>
<dbReference type="InterPro" id="IPR036047">
    <property type="entry name" value="F-box-like_dom_sf"/>
</dbReference>